<reference evidence="3 4" key="1">
    <citation type="journal article" date="2018" name="Gigascience">
        <title>Genomes of trombidid mites reveal novel predicted allergens and laterally-transferred genes associated with secondary metabolism.</title>
        <authorList>
            <person name="Dong X."/>
            <person name="Chaisiri K."/>
            <person name="Xia D."/>
            <person name="Armstrong S.D."/>
            <person name="Fang Y."/>
            <person name="Donnelly M.J."/>
            <person name="Kadowaki T."/>
            <person name="McGarry J.W."/>
            <person name="Darby A.C."/>
            <person name="Makepeace B.L."/>
        </authorList>
    </citation>
    <scope>NUCLEOTIDE SEQUENCE [LARGE SCALE GENOMIC DNA]</scope>
    <source>
        <strain evidence="3">UoL-UT</strain>
    </source>
</reference>
<gene>
    <name evidence="3" type="ORF">B4U80_12191</name>
</gene>
<dbReference type="CDD" id="cd00121">
    <property type="entry name" value="MATH"/>
    <property type="match status" value="1"/>
</dbReference>
<dbReference type="Gene3D" id="2.60.210.10">
    <property type="entry name" value="Apoptosis, Tumor Necrosis Factor Receptor Associated Protein 2, Chain A"/>
    <property type="match status" value="1"/>
</dbReference>
<dbReference type="Pfam" id="PF22486">
    <property type="entry name" value="MATH_2"/>
    <property type="match status" value="1"/>
</dbReference>
<accession>A0A443RX15</accession>
<feature type="domain" description="BTB" evidence="1">
    <location>
        <begin position="184"/>
        <end position="251"/>
    </location>
</feature>
<dbReference type="EMBL" id="NCKV01021557">
    <property type="protein sequence ID" value="RWS19923.1"/>
    <property type="molecule type" value="Genomic_DNA"/>
</dbReference>
<organism evidence="3 4">
    <name type="scientific">Leptotrombidium deliense</name>
    <dbReference type="NCBI Taxonomy" id="299467"/>
    <lineage>
        <taxon>Eukaryota</taxon>
        <taxon>Metazoa</taxon>
        <taxon>Ecdysozoa</taxon>
        <taxon>Arthropoda</taxon>
        <taxon>Chelicerata</taxon>
        <taxon>Arachnida</taxon>
        <taxon>Acari</taxon>
        <taxon>Acariformes</taxon>
        <taxon>Trombidiformes</taxon>
        <taxon>Prostigmata</taxon>
        <taxon>Anystina</taxon>
        <taxon>Parasitengona</taxon>
        <taxon>Trombiculoidea</taxon>
        <taxon>Trombiculidae</taxon>
        <taxon>Leptotrombidium</taxon>
    </lineage>
</organism>
<protein>
    <submittedName>
        <fullName evidence="3">Protein roadkill-like protein</fullName>
    </submittedName>
</protein>
<dbReference type="GO" id="GO:0030163">
    <property type="term" value="P:protein catabolic process"/>
    <property type="evidence" value="ECO:0007669"/>
    <property type="project" value="UniProtKB-ARBA"/>
</dbReference>
<dbReference type="STRING" id="299467.A0A443RX15"/>
<comment type="caution">
    <text evidence="3">The sequence shown here is derived from an EMBL/GenBank/DDBJ whole genome shotgun (WGS) entry which is preliminary data.</text>
</comment>
<dbReference type="InterPro" id="IPR008974">
    <property type="entry name" value="TRAF-like"/>
</dbReference>
<evidence type="ECO:0000313" key="4">
    <source>
        <dbReference type="Proteomes" id="UP000288716"/>
    </source>
</evidence>
<evidence type="ECO:0000259" key="2">
    <source>
        <dbReference type="PROSITE" id="PS50144"/>
    </source>
</evidence>
<evidence type="ECO:0000259" key="1">
    <source>
        <dbReference type="PROSITE" id="PS50097"/>
    </source>
</evidence>
<name>A0A443RX15_9ACAR</name>
<dbReference type="VEuPathDB" id="VectorBase:LDEU012117"/>
<dbReference type="InterPro" id="IPR011333">
    <property type="entry name" value="SKP1/BTB/POZ_sf"/>
</dbReference>
<sequence>MSVFTTHSITKTTKYTFKHIWKIEDFKTVPRNVECILSPNFPSPNKDQNWKLKLKPYVLNGEQEYIGIHLFLRYSASLSRLRATYKLSIMDNNNIIQLSAQCSSSSGRIFEVGGEGHGFNHVALRSHLNTLLDEIDMLNVECEITCFGNLNTQLLPKINNIIYSEFDYTEGSIANDFKHLNEDYDFVILCDGAIFNVHSLVLKARSKVFQLMLDRQWEEKRLNQLVIHDFNADVIRAMVIFLYSDNIEICILKDVAFDLLIAADKYDLPKLKKICEQCIASHLLKPENLGNLLKLADFCNCEKLKEIVLENIASNAEIVAESQEFEKHIGKRQYLYSDIFKVLTKKQRVN</sequence>
<dbReference type="SUPFAM" id="SSF49599">
    <property type="entry name" value="TRAF domain-like"/>
    <property type="match status" value="1"/>
</dbReference>
<dbReference type="OrthoDB" id="6412608at2759"/>
<dbReference type="SUPFAM" id="SSF54695">
    <property type="entry name" value="POZ domain"/>
    <property type="match status" value="1"/>
</dbReference>
<dbReference type="InterPro" id="IPR002083">
    <property type="entry name" value="MATH/TRAF_dom"/>
</dbReference>
<dbReference type="Proteomes" id="UP000288716">
    <property type="component" value="Unassembled WGS sequence"/>
</dbReference>
<dbReference type="Gene3D" id="3.30.710.10">
    <property type="entry name" value="Potassium Channel Kv1.1, Chain A"/>
    <property type="match status" value="1"/>
</dbReference>
<feature type="domain" description="MATH" evidence="2">
    <location>
        <begin position="16"/>
        <end position="144"/>
    </location>
</feature>
<dbReference type="InterPro" id="IPR000210">
    <property type="entry name" value="BTB/POZ_dom"/>
</dbReference>
<dbReference type="PROSITE" id="PS50097">
    <property type="entry name" value="BTB"/>
    <property type="match status" value="1"/>
</dbReference>
<keyword evidence="4" id="KW-1185">Reference proteome</keyword>
<dbReference type="PANTHER" id="PTHR24413">
    <property type="entry name" value="SPECKLE-TYPE POZ PROTEIN"/>
    <property type="match status" value="1"/>
</dbReference>
<dbReference type="Gene3D" id="1.25.40.420">
    <property type="match status" value="1"/>
</dbReference>
<proteinExistence type="predicted"/>
<dbReference type="SMART" id="SM00225">
    <property type="entry name" value="BTB"/>
    <property type="match status" value="1"/>
</dbReference>
<dbReference type="Pfam" id="PF00651">
    <property type="entry name" value="BTB"/>
    <property type="match status" value="1"/>
</dbReference>
<dbReference type="AlphaFoldDB" id="A0A443RX15"/>
<evidence type="ECO:0000313" key="3">
    <source>
        <dbReference type="EMBL" id="RWS19923.1"/>
    </source>
</evidence>
<dbReference type="PROSITE" id="PS50144">
    <property type="entry name" value="MATH"/>
    <property type="match status" value="1"/>
</dbReference>